<dbReference type="GO" id="GO:0017089">
    <property type="term" value="F:glycolipid transfer activity"/>
    <property type="evidence" value="ECO:0007669"/>
    <property type="project" value="TreeGrafter"/>
</dbReference>
<proteinExistence type="predicted"/>
<dbReference type="GO" id="GO:0015221">
    <property type="term" value="F:lipopolysaccharide transmembrane transporter activity"/>
    <property type="evidence" value="ECO:0007669"/>
    <property type="project" value="InterPro"/>
</dbReference>
<reference evidence="7 8" key="1">
    <citation type="submission" date="2019-08" db="EMBL/GenBank/DDBJ databases">
        <title>Amphibian skin-associated Pigmentiphaga: genome sequence and occurrence across geography and hosts.</title>
        <authorList>
            <person name="Bletz M.C."/>
            <person name="Bunk B."/>
            <person name="Sproeer C."/>
            <person name="Biwer P."/>
            <person name="Reiter S."/>
            <person name="Rabemananjara F.C.E."/>
            <person name="Schulz S."/>
            <person name="Overmann J."/>
            <person name="Vences M."/>
        </authorList>
    </citation>
    <scope>NUCLEOTIDE SEQUENCE [LARGE SCALE GENOMIC DNA]</scope>
    <source>
        <strain evidence="7 8">Mada1488</strain>
    </source>
</reference>
<accession>A0A5C0B5H0</accession>
<feature type="compositionally biased region" description="Polar residues" evidence="6">
    <location>
        <begin position="81"/>
        <end position="92"/>
    </location>
</feature>
<dbReference type="Proteomes" id="UP000325161">
    <property type="component" value="Chromosome"/>
</dbReference>
<dbReference type="AlphaFoldDB" id="A0A5C0B5H0"/>
<feature type="region of interest" description="Disordered" evidence="6">
    <location>
        <begin position="58"/>
        <end position="99"/>
    </location>
</feature>
<keyword evidence="1" id="KW-1003">Cell membrane</keyword>
<evidence type="ECO:0000256" key="4">
    <source>
        <dbReference type="ARBA" id="ARBA00022989"/>
    </source>
</evidence>
<evidence type="ECO:0000256" key="1">
    <source>
        <dbReference type="ARBA" id="ARBA00022475"/>
    </source>
</evidence>
<keyword evidence="2" id="KW-0997">Cell inner membrane</keyword>
<keyword evidence="4" id="KW-1133">Transmembrane helix</keyword>
<dbReference type="PANTHER" id="PTHR37481">
    <property type="entry name" value="LIPOPOLYSACCHARIDE EXPORT SYSTEM PROTEIN LPTC"/>
    <property type="match status" value="1"/>
</dbReference>
<organism evidence="7 8">
    <name type="scientific">Pigmentiphaga aceris</name>
    <dbReference type="NCBI Taxonomy" id="1940612"/>
    <lineage>
        <taxon>Bacteria</taxon>
        <taxon>Pseudomonadati</taxon>
        <taxon>Pseudomonadota</taxon>
        <taxon>Betaproteobacteria</taxon>
        <taxon>Burkholderiales</taxon>
        <taxon>Alcaligenaceae</taxon>
        <taxon>Pigmentiphaga</taxon>
    </lineage>
</organism>
<evidence type="ECO:0000313" key="7">
    <source>
        <dbReference type="EMBL" id="QEI08540.1"/>
    </source>
</evidence>
<dbReference type="GO" id="GO:0005886">
    <property type="term" value="C:plasma membrane"/>
    <property type="evidence" value="ECO:0007669"/>
    <property type="project" value="InterPro"/>
</dbReference>
<dbReference type="Pfam" id="PF06835">
    <property type="entry name" value="LptC"/>
    <property type="match status" value="1"/>
</dbReference>
<evidence type="ECO:0000256" key="2">
    <source>
        <dbReference type="ARBA" id="ARBA00022519"/>
    </source>
</evidence>
<evidence type="ECO:0000256" key="6">
    <source>
        <dbReference type="SAM" id="MobiDB-lite"/>
    </source>
</evidence>
<keyword evidence="5" id="KW-0472">Membrane</keyword>
<dbReference type="Gene3D" id="2.60.450.10">
    <property type="entry name" value="Lipopolysaccharide (LPS) transport protein A like domain"/>
    <property type="match status" value="1"/>
</dbReference>
<evidence type="ECO:0000313" key="8">
    <source>
        <dbReference type="Proteomes" id="UP000325161"/>
    </source>
</evidence>
<dbReference type="KEGG" id="pacr:FXN63_23895"/>
<protein>
    <submittedName>
        <fullName evidence="7">LPS export ABC transporter periplasmic protein LptC</fullName>
    </submittedName>
</protein>
<gene>
    <name evidence="7" type="primary">lptC</name>
    <name evidence="7" type="ORF">FXN63_23895</name>
</gene>
<dbReference type="GO" id="GO:0030288">
    <property type="term" value="C:outer membrane-bounded periplasmic space"/>
    <property type="evidence" value="ECO:0007669"/>
    <property type="project" value="TreeGrafter"/>
</dbReference>
<name>A0A5C0B5H0_9BURK</name>
<dbReference type="NCBIfam" id="TIGR04409">
    <property type="entry name" value="LptC_YrbK"/>
    <property type="match status" value="1"/>
</dbReference>
<sequence length="202" mass="22249">MKDRLGSSISLLLLAVLVLGTWWAAELAQRAVPEDAPRRMTHEIDSFVEEFVMVRSDPQGVPSSRLEGKRMEHFPDDDSSDIQSPRSYSQKPGRQVTVATAKAGRMDEDGARIVMTGDARFVREAGMGHERLDISSNVITLRPDDDVAFTDLPTTILNGRSRINGNGMHYNNVTRELQVASRSRVEIAPRVPPTGAPARSAP</sequence>
<evidence type="ECO:0000256" key="5">
    <source>
        <dbReference type="ARBA" id="ARBA00023136"/>
    </source>
</evidence>
<dbReference type="InterPro" id="IPR052363">
    <property type="entry name" value="LPS_export_LptC"/>
</dbReference>
<feature type="compositionally biased region" description="Basic and acidic residues" evidence="6">
    <location>
        <begin position="66"/>
        <end position="76"/>
    </location>
</feature>
<evidence type="ECO:0000256" key="3">
    <source>
        <dbReference type="ARBA" id="ARBA00022692"/>
    </source>
</evidence>
<dbReference type="InterPro" id="IPR026265">
    <property type="entry name" value="LptC"/>
</dbReference>
<dbReference type="InterPro" id="IPR010664">
    <property type="entry name" value="LipoPS_assembly_LptC-rel"/>
</dbReference>
<keyword evidence="3" id="KW-0812">Transmembrane</keyword>
<dbReference type="EMBL" id="CP043046">
    <property type="protein sequence ID" value="QEI08540.1"/>
    <property type="molecule type" value="Genomic_DNA"/>
</dbReference>
<dbReference type="PANTHER" id="PTHR37481:SF1">
    <property type="entry name" value="LIPOPOLYSACCHARIDE EXPORT SYSTEM PROTEIN LPTC"/>
    <property type="match status" value="1"/>
</dbReference>
<keyword evidence="8" id="KW-1185">Reference proteome</keyword>
<dbReference type="OrthoDB" id="5298112at2"/>
<dbReference type="RefSeq" id="WP_148818011.1">
    <property type="nucleotide sequence ID" value="NZ_CP043046.1"/>
</dbReference>